<dbReference type="PRINTS" id="PR00279">
    <property type="entry name" value="BACTRLTOXIN"/>
</dbReference>
<feature type="domain" description="Staphylococcal/Streptococcal toxin OB-fold" evidence="7">
    <location>
        <begin position="50"/>
        <end position="137"/>
    </location>
</feature>
<name>D2JDI1_STAAU</name>
<reference evidence="9" key="1">
    <citation type="submission" date="2009-08" db="EMBL/GenBank/DDBJ databases">
        <authorList>
            <person name="Gill J."/>
            <person name="Borman J."/>
            <person name="Shetty J."/>
            <person name="Hostetler J."/>
            <person name="Durkin S."/>
            <person name="Montgomery B."/>
        </authorList>
    </citation>
    <scope>NUCLEOTIDE SEQUENCE</scope>
    <source>
        <strain evidence="9">K102N</strain>
        <plasmid evidence="9">pWBG762</plasmid>
    </source>
</reference>
<evidence type="ECO:0000256" key="4">
    <source>
        <dbReference type="ARBA" id="ARBA00022729"/>
    </source>
</evidence>
<reference evidence="9" key="2">
    <citation type="submission" date="2009-12" db="EMBL/GenBank/DDBJ databases">
        <authorList>
            <person name="Summers A.O."/>
            <person name="Shearer J."/>
            <person name="Wireman J."/>
        </authorList>
    </citation>
    <scope>NUCLEOTIDE SEQUENCE</scope>
    <source>
        <strain evidence="9">K102N</strain>
        <plasmid evidence="9">pWBG762</plasmid>
    </source>
</reference>
<dbReference type="InterPro" id="IPR013307">
    <property type="entry name" value="Superantigen_bac"/>
</dbReference>
<dbReference type="SUPFAM" id="SSF54334">
    <property type="entry name" value="Superantigen toxins, C-terminal domain"/>
    <property type="match status" value="1"/>
</dbReference>
<dbReference type="GO" id="GO:0090729">
    <property type="term" value="F:toxin activity"/>
    <property type="evidence" value="ECO:0007669"/>
    <property type="project" value="UniProtKB-KW"/>
</dbReference>
<dbReference type="InterPro" id="IPR008992">
    <property type="entry name" value="Enterotoxin"/>
</dbReference>
<evidence type="ECO:0000256" key="3">
    <source>
        <dbReference type="ARBA" id="ARBA00022656"/>
    </source>
</evidence>
<dbReference type="InterPro" id="IPR016091">
    <property type="entry name" value="SuperAg_toxin_C"/>
</dbReference>
<dbReference type="RefSeq" id="WP_000470320.1">
    <property type="nucleotide sequence ID" value="NZ_BDZD01000010.1"/>
</dbReference>
<evidence type="ECO:0000256" key="2">
    <source>
        <dbReference type="ARBA" id="ARBA00022633"/>
    </source>
</evidence>
<dbReference type="PRINTS" id="PR01898">
    <property type="entry name" value="SAGSUPRFAMLY"/>
</dbReference>
<proteinExistence type="inferred from homology"/>
<dbReference type="SUPFAM" id="SSF50203">
    <property type="entry name" value="Bacterial enterotoxins"/>
    <property type="match status" value="1"/>
</dbReference>
<dbReference type="InterPro" id="IPR006177">
    <property type="entry name" value="Toxin_bac"/>
</dbReference>
<organism evidence="9">
    <name type="scientific">Staphylococcus aureus</name>
    <dbReference type="NCBI Taxonomy" id="1280"/>
    <lineage>
        <taxon>Bacteria</taxon>
        <taxon>Bacillati</taxon>
        <taxon>Bacillota</taxon>
        <taxon>Bacilli</taxon>
        <taxon>Bacillales</taxon>
        <taxon>Staphylococcaceae</taxon>
        <taxon>Staphylococcus</taxon>
    </lineage>
</organism>
<dbReference type="Pfam" id="PF01123">
    <property type="entry name" value="Stap_Strp_toxin"/>
    <property type="match status" value="1"/>
</dbReference>
<dbReference type="AlphaFoldDB" id="D2JDI1"/>
<gene>
    <name evidence="9" type="ORF">SAP043A_043</name>
</gene>
<feature type="disulfide bond" evidence="6">
    <location>
        <begin position="121"/>
        <end position="131"/>
    </location>
</feature>
<dbReference type="Gene3D" id="2.40.50.110">
    <property type="match status" value="1"/>
</dbReference>
<keyword evidence="4" id="KW-0732">Signal</keyword>
<dbReference type="PROSITE" id="PS00278">
    <property type="entry name" value="STAPH_STREP_TOXIN_2"/>
    <property type="match status" value="1"/>
</dbReference>
<keyword evidence="2" id="KW-0766">Superantigen</keyword>
<dbReference type="InterPro" id="IPR006173">
    <property type="entry name" value="Staph_tox_OB"/>
</dbReference>
<keyword evidence="5" id="KW-0260">Enterotoxin</keyword>
<keyword evidence="3" id="KW-0800">Toxin</keyword>
<dbReference type="InterPro" id="IPR006126">
    <property type="entry name" value="Staph/Strept_toxin_CS"/>
</dbReference>
<evidence type="ECO:0000259" key="7">
    <source>
        <dbReference type="Pfam" id="PF01123"/>
    </source>
</evidence>
<comment type="similarity">
    <text evidence="1">Belongs to the staphylococcal/streptococcal toxin family.</text>
</comment>
<dbReference type="EMBL" id="GQ900475">
    <property type="protein sequence ID" value="ACZ66176.1"/>
    <property type="molecule type" value="Genomic_DNA"/>
</dbReference>
<feature type="domain" description="Staphylococcal/Streptococcal toxin beta-grasp" evidence="8">
    <location>
        <begin position="148"/>
        <end position="253"/>
    </location>
</feature>
<evidence type="ECO:0000256" key="5">
    <source>
        <dbReference type="ARBA" id="ARBA00022861"/>
    </source>
</evidence>
<sequence length="256" mass="29457">MFILKRPIVLVVLFFVLYVLISPNSNAISNSVPSTLHNKSELDTTQLYNLSNFYKSAEWHTDIHNKVNKNQLLATDLIFGDIHQSSLMTNALKVEFQNSALASQFKDKKVDIYGISFANNCIGLVGDKTSCMYGGITIHDNNQLEGEKNIGINVFKDGSKHETFTIATKKKMVTLQELDIKTRNKLEQSFNIYNKDKGDIKKGYINYHPHNQNDNNYYYDLYDFKGKLSEQFFRFYNDNIIVPSSAYHIDVYLFSN</sequence>
<evidence type="ECO:0000259" key="8">
    <source>
        <dbReference type="Pfam" id="PF02876"/>
    </source>
</evidence>
<dbReference type="Gene3D" id="3.10.20.120">
    <property type="match status" value="1"/>
</dbReference>
<keyword evidence="9" id="KW-0614">Plasmid</keyword>
<dbReference type="PATRIC" id="fig|1280.3371.peg.1792"/>
<dbReference type="InterPro" id="IPR006123">
    <property type="entry name" value="Toxin_b-grasp_Staph/Strep"/>
</dbReference>
<dbReference type="Pfam" id="PF02876">
    <property type="entry name" value="Stap_Strp_tox_C"/>
    <property type="match status" value="1"/>
</dbReference>
<evidence type="ECO:0000256" key="1">
    <source>
        <dbReference type="ARBA" id="ARBA00008401"/>
    </source>
</evidence>
<accession>D2JDI1</accession>
<dbReference type="GO" id="GO:0005576">
    <property type="term" value="C:extracellular region"/>
    <property type="evidence" value="ECO:0007669"/>
    <property type="project" value="InterPro"/>
</dbReference>
<evidence type="ECO:0000313" key="9">
    <source>
        <dbReference type="EMBL" id="ACZ66176.1"/>
    </source>
</evidence>
<geneLocation type="plasmid" evidence="9">
    <name>pWBG762</name>
</geneLocation>
<evidence type="ECO:0000256" key="6">
    <source>
        <dbReference type="PIRSR" id="PIRSR613307-50"/>
    </source>
</evidence>
<keyword evidence="6" id="KW-1015">Disulfide bond</keyword>
<protein>
    <submittedName>
        <fullName evidence="9">Enterotoxin, phage associated</fullName>
    </submittedName>
</protein>